<sequence length="465" mass="52559">MSNNKKCLEDKFLTEHLQGKRVVVGFSGGADSVSLLYRLVELREDLSLTLEAVHLNHCLRGEESLRDENFVRDFCQQYGVSLQVKQVDVAKLAAETGLSVETCGREERYRFFEEAAGTDGMIATAHTLSDNMETVVFHMIRGTALKGLCGIPAARGNIVRPLLQCTRESVEDYCRRKELSFVTDSSNLSTDYLRNKIRAEIIPKFFEINPSADRSFARMVTALQMDEEYLDRIVRGLWDQMQGDGFLWLEPIAGKPAVILSRIAAKILEYFGFPLEYQNVDRVAGLLHTGEGRQEMGRNVYLRAKESRLFLEEAARETAFFRLETELPKAGGTSKITVAYTEVSGNFSVCRNRTLKLQVLGREDAAHLEKIYKNLLIFALDYDTIIGKLVFRQKLSGDRLKTPKSNGTKTVKKFFNEKKVPVADRRRALVVCDDAEILAVEFLGVGKRAAVTEDTKRVLLITEMR</sequence>
<evidence type="ECO:0000313" key="11">
    <source>
        <dbReference type="Proteomes" id="UP000610760"/>
    </source>
</evidence>
<dbReference type="SUPFAM" id="SSF56037">
    <property type="entry name" value="PheT/TilS domain"/>
    <property type="match status" value="1"/>
</dbReference>
<dbReference type="GO" id="GO:0005524">
    <property type="term" value="F:ATP binding"/>
    <property type="evidence" value="ECO:0007669"/>
    <property type="project" value="UniProtKB-UniRule"/>
</dbReference>
<dbReference type="PANTHER" id="PTHR43033:SF1">
    <property type="entry name" value="TRNA(ILE)-LYSIDINE SYNTHASE-RELATED"/>
    <property type="match status" value="1"/>
</dbReference>
<gene>
    <name evidence="8 10" type="primary">tilS</name>
    <name evidence="10" type="ORF">H8710_09775</name>
</gene>
<dbReference type="InterPro" id="IPR012094">
    <property type="entry name" value="tRNA_Ile_lys_synt"/>
</dbReference>
<dbReference type="Proteomes" id="UP000610760">
    <property type="component" value="Unassembled WGS sequence"/>
</dbReference>
<accession>A0A926E6F7</accession>
<protein>
    <recommendedName>
        <fullName evidence="8">tRNA(Ile)-lysidine synthase</fullName>
        <ecNumber evidence="8">6.3.4.19</ecNumber>
    </recommendedName>
    <alternativeName>
        <fullName evidence="8">tRNA(Ile)-2-lysyl-cytidine synthase</fullName>
    </alternativeName>
    <alternativeName>
        <fullName evidence="8">tRNA(Ile)-lysidine synthetase</fullName>
    </alternativeName>
</protein>
<comment type="similarity">
    <text evidence="8">Belongs to the tRNA(Ile)-lysidine synthase family.</text>
</comment>
<dbReference type="InterPro" id="IPR012796">
    <property type="entry name" value="Lysidine-tRNA-synth_C"/>
</dbReference>
<dbReference type="Gene3D" id="3.40.50.620">
    <property type="entry name" value="HUPs"/>
    <property type="match status" value="1"/>
</dbReference>
<dbReference type="Pfam" id="PF01171">
    <property type="entry name" value="ATP_bind_3"/>
    <property type="match status" value="1"/>
</dbReference>
<comment type="caution">
    <text evidence="10">The sequence shown here is derived from an EMBL/GenBank/DDBJ whole genome shotgun (WGS) entry which is preliminary data.</text>
</comment>
<dbReference type="GO" id="GO:0005737">
    <property type="term" value="C:cytoplasm"/>
    <property type="evidence" value="ECO:0007669"/>
    <property type="project" value="UniProtKB-SubCell"/>
</dbReference>
<comment type="domain">
    <text evidence="8">The N-terminal region contains the highly conserved SGGXDS motif, predicted to be a P-loop motif involved in ATP binding.</text>
</comment>
<keyword evidence="11" id="KW-1185">Reference proteome</keyword>
<evidence type="ECO:0000256" key="5">
    <source>
        <dbReference type="ARBA" id="ARBA00022741"/>
    </source>
</evidence>
<keyword evidence="2 8" id="KW-0963">Cytoplasm</keyword>
<dbReference type="SUPFAM" id="SSF52402">
    <property type="entry name" value="Adenine nucleotide alpha hydrolases-like"/>
    <property type="match status" value="1"/>
</dbReference>
<dbReference type="InterPro" id="IPR014729">
    <property type="entry name" value="Rossmann-like_a/b/a_fold"/>
</dbReference>
<evidence type="ECO:0000256" key="1">
    <source>
        <dbReference type="ARBA" id="ARBA00004496"/>
    </source>
</evidence>
<comment type="catalytic activity">
    <reaction evidence="7 8">
        <text>cytidine(34) in tRNA(Ile2) + L-lysine + ATP = lysidine(34) in tRNA(Ile2) + AMP + diphosphate + H(+)</text>
        <dbReference type="Rhea" id="RHEA:43744"/>
        <dbReference type="Rhea" id="RHEA-COMP:10625"/>
        <dbReference type="Rhea" id="RHEA-COMP:10670"/>
        <dbReference type="ChEBI" id="CHEBI:15378"/>
        <dbReference type="ChEBI" id="CHEBI:30616"/>
        <dbReference type="ChEBI" id="CHEBI:32551"/>
        <dbReference type="ChEBI" id="CHEBI:33019"/>
        <dbReference type="ChEBI" id="CHEBI:82748"/>
        <dbReference type="ChEBI" id="CHEBI:83665"/>
        <dbReference type="ChEBI" id="CHEBI:456215"/>
        <dbReference type="EC" id="6.3.4.19"/>
    </reaction>
</comment>
<dbReference type="HAMAP" id="MF_01161">
    <property type="entry name" value="tRNA_Ile_lys_synt"/>
    <property type="match status" value="1"/>
</dbReference>
<dbReference type="GO" id="GO:0006400">
    <property type="term" value="P:tRNA modification"/>
    <property type="evidence" value="ECO:0007669"/>
    <property type="project" value="UniProtKB-UniRule"/>
</dbReference>
<dbReference type="SUPFAM" id="SSF82829">
    <property type="entry name" value="MesJ substrate recognition domain-like"/>
    <property type="match status" value="1"/>
</dbReference>
<evidence type="ECO:0000256" key="2">
    <source>
        <dbReference type="ARBA" id="ARBA00022490"/>
    </source>
</evidence>
<keyword evidence="4 8" id="KW-0819">tRNA processing</keyword>
<keyword evidence="6 8" id="KW-0067">ATP-binding</keyword>
<organism evidence="10 11">
    <name type="scientific">Fumia xinanensis</name>
    <dbReference type="NCBI Taxonomy" id="2763659"/>
    <lineage>
        <taxon>Bacteria</taxon>
        <taxon>Bacillati</taxon>
        <taxon>Bacillota</taxon>
        <taxon>Clostridia</taxon>
        <taxon>Eubacteriales</taxon>
        <taxon>Oscillospiraceae</taxon>
        <taxon>Fumia</taxon>
    </lineage>
</organism>
<comment type="function">
    <text evidence="8">Ligates lysine onto the cytidine present at position 34 of the AUA codon-specific tRNA(Ile) that contains the anticodon CAU, in an ATP-dependent manner. Cytidine is converted to lysidine, thus changing the amino acid specificity of the tRNA from methionine to isoleucine.</text>
</comment>
<dbReference type="AlphaFoldDB" id="A0A926E6F7"/>
<dbReference type="NCBIfam" id="TIGR02433">
    <property type="entry name" value="lysidine_TilS_C"/>
    <property type="match status" value="1"/>
</dbReference>
<evidence type="ECO:0000256" key="8">
    <source>
        <dbReference type="HAMAP-Rule" id="MF_01161"/>
    </source>
</evidence>
<evidence type="ECO:0000256" key="4">
    <source>
        <dbReference type="ARBA" id="ARBA00022694"/>
    </source>
</evidence>
<dbReference type="SMART" id="SM00977">
    <property type="entry name" value="TilS_C"/>
    <property type="match status" value="1"/>
</dbReference>
<evidence type="ECO:0000313" key="10">
    <source>
        <dbReference type="EMBL" id="MBC8560350.1"/>
    </source>
</evidence>
<feature type="domain" description="Lysidine-tRNA(Ile) synthetase C-terminal" evidence="9">
    <location>
        <begin position="389"/>
        <end position="461"/>
    </location>
</feature>
<dbReference type="InterPro" id="IPR012795">
    <property type="entry name" value="tRNA_Ile_lys_synt_N"/>
</dbReference>
<keyword evidence="3 8" id="KW-0436">Ligase</keyword>
<dbReference type="InterPro" id="IPR011063">
    <property type="entry name" value="TilS/TtcA_N"/>
</dbReference>
<dbReference type="EMBL" id="JACRSV010000003">
    <property type="protein sequence ID" value="MBC8560350.1"/>
    <property type="molecule type" value="Genomic_DNA"/>
</dbReference>
<reference evidence="10" key="1">
    <citation type="submission" date="2020-08" db="EMBL/GenBank/DDBJ databases">
        <title>Genome public.</title>
        <authorList>
            <person name="Liu C."/>
            <person name="Sun Q."/>
        </authorList>
    </citation>
    <scope>NUCLEOTIDE SEQUENCE</scope>
    <source>
        <strain evidence="10">NSJ-33</strain>
    </source>
</reference>
<dbReference type="GO" id="GO:0032267">
    <property type="term" value="F:tRNA(Ile)-lysidine synthase activity"/>
    <property type="evidence" value="ECO:0007669"/>
    <property type="project" value="UniProtKB-EC"/>
</dbReference>
<comment type="subcellular location">
    <subcellularLocation>
        <location evidence="1 8">Cytoplasm</location>
    </subcellularLocation>
</comment>
<proteinExistence type="inferred from homology"/>
<dbReference type="NCBIfam" id="TIGR02432">
    <property type="entry name" value="lysidine_TilS_N"/>
    <property type="match status" value="1"/>
</dbReference>
<evidence type="ECO:0000256" key="7">
    <source>
        <dbReference type="ARBA" id="ARBA00048539"/>
    </source>
</evidence>
<dbReference type="RefSeq" id="WP_249295355.1">
    <property type="nucleotide sequence ID" value="NZ_JACRSV010000003.1"/>
</dbReference>
<dbReference type="PANTHER" id="PTHR43033">
    <property type="entry name" value="TRNA(ILE)-LYSIDINE SYNTHASE-RELATED"/>
    <property type="match status" value="1"/>
</dbReference>
<evidence type="ECO:0000259" key="9">
    <source>
        <dbReference type="SMART" id="SM00977"/>
    </source>
</evidence>
<dbReference type="EC" id="6.3.4.19" evidence="8"/>
<dbReference type="Pfam" id="PF11734">
    <property type="entry name" value="TilS_C"/>
    <property type="match status" value="1"/>
</dbReference>
<evidence type="ECO:0000256" key="3">
    <source>
        <dbReference type="ARBA" id="ARBA00022598"/>
    </source>
</evidence>
<keyword evidence="5 8" id="KW-0547">Nucleotide-binding</keyword>
<feature type="binding site" evidence="8">
    <location>
        <begin position="27"/>
        <end position="32"/>
    </location>
    <ligand>
        <name>ATP</name>
        <dbReference type="ChEBI" id="CHEBI:30616"/>
    </ligand>
</feature>
<name>A0A926E6F7_9FIRM</name>
<dbReference type="Gene3D" id="1.20.59.20">
    <property type="match status" value="1"/>
</dbReference>
<dbReference type="CDD" id="cd01992">
    <property type="entry name" value="TilS_N"/>
    <property type="match status" value="1"/>
</dbReference>
<evidence type="ECO:0000256" key="6">
    <source>
        <dbReference type="ARBA" id="ARBA00022840"/>
    </source>
</evidence>